<evidence type="ECO:0000313" key="1">
    <source>
        <dbReference type="EMBL" id="BCB80643.1"/>
    </source>
</evidence>
<dbReference type="AlphaFoldDB" id="A0A6F8Y3N6"/>
<reference evidence="1 2" key="1">
    <citation type="submission" date="2020-03" db="EMBL/GenBank/DDBJ databases">
        <title>Whole genome shotgun sequence of Phytohabitans flavus NBRC 107702.</title>
        <authorList>
            <person name="Komaki H."/>
            <person name="Tamura T."/>
        </authorList>
    </citation>
    <scope>NUCLEOTIDE SEQUENCE [LARGE SCALE GENOMIC DNA]</scope>
    <source>
        <strain evidence="1 2">NBRC 107702</strain>
    </source>
</reference>
<keyword evidence="2" id="KW-1185">Reference proteome</keyword>
<gene>
    <name evidence="1" type="ORF">Pflav_070530</name>
</gene>
<organism evidence="1 2">
    <name type="scientific">Phytohabitans flavus</name>
    <dbReference type="NCBI Taxonomy" id="1076124"/>
    <lineage>
        <taxon>Bacteria</taxon>
        <taxon>Bacillati</taxon>
        <taxon>Actinomycetota</taxon>
        <taxon>Actinomycetes</taxon>
        <taxon>Micromonosporales</taxon>
        <taxon>Micromonosporaceae</taxon>
    </lineage>
</organism>
<dbReference type="Proteomes" id="UP000502508">
    <property type="component" value="Chromosome"/>
</dbReference>
<sequence>MSGDSITVRYFAGARAAAGVPEEPAPAGLCLDDLAAELTARRGERLGGVLKAASFLVDGVACHDRRAALPAGVTVDVLPPSPAADPPAPQVTLVELNSQSWPSRARGNARQATRSWHYAACLRSALHLRAARPAATPTSLTCTFTRSTPALAAAT</sequence>
<name>A0A6F8Y3N6_9ACTN</name>
<dbReference type="InterPro" id="IPR016155">
    <property type="entry name" value="Mopterin_synth/thiamin_S_b"/>
</dbReference>
<dbReference type="InterPro" id="IPR012675">
    <property type="entry name" value="Beta-grasp_dom_sf"/>
</dbReference>
<dbReference type="KEGG" id="pfla:Pflav_070530"/>
<proteinExistence type="predicted"/>
<dbReference type="Gene3D" id="3.10.20.30">
    <property type="match status" value="1"/>
</dbReference>
<evidence type="ECO:0000313" key="2">
    <source>
        <dbReference type="Proteomes" id="UP000502508"/>
    </source>
</evidence>
<protein>
    <recommendedName>
        <fullName evidence="3">MoaD/ThiS family protein</fullName>
    </recommendedName>
</protein>
<dbReference type="EMBL" id="AP022870">
    <property type="protein sequence ID" value="BCB80643.1"/>
    <property type="molecule type" value="Genomic_DNA"/>
</dbReference>
<reference evidence="1 2" key="2">
    <citation type="submission" date="2020-03" db="EMBL/GenBank/DDBJ databases">
        <authorList>
            <person name="Ichikawa N."/>
            <person name="Kimura A."/>
            <person name="Kitahashi Y."/>
            <person name="Uohara A."/>
        </authorList>
    </citation>
    <scope>NUCLEOTIDE SEQUENCE [LARGE SCALE GENOMIC DNA]</scope>
    <source>
        <strain evidence="1 2">NBRC 107702</strain>
    </source>
</reference>
<accession>A0A6F8Y3N6</accession>
<dbReference type="SUPFAM" id="SSF54285">
    <property type="entry name" value="MoaD/ThiS"/>
    <property type="match status" value="1"/>
</dbReference>
<evidence type="ECO:0008006" key="3">
    <source>
        <dbReference type="Google" id="ProtNLM"/>
    </source>
</evidence>